<dbReference type="InterPro" id="IPR000192">
    <property type="entry name" value="Aminotrans_V_dom"/>
</dbReference>
<dbReference type="InterPro" id="IPR020578">
    <property type="entry name" value="Aminotrans_V_PyrdxlP_BS"/>
</dbReference>
<keyword evidence="5" id="KW-0408">Iron</keyword>
<evidence type="ECO:0000256" key="2">
    <source>
        <dbReference type="ARBA" id="ARBA00006490"/>
    </source>
</evidence>
<evidence type="ECO:0000256" key="3">
    <source>
        <dbReference type="ARBA" id="ARBA00022723"/>
    </source>
</evidence>
<evidence type="ECO:0000259" key="8">
    <source>
        <dbReference type="Pfam" id="PF00266"/>
    </source>
</evidence>
<gene>
    <name evidence="9" type="ORF">B5F17_08680</name>
</gene>
<reference evidence="10" key="1">
    <citation type="submission" date="2017-04" db="EMBL/GenBank/DDBJ databases">
        <title>Function of individual gut microbiota members based on whole genome sequencing of pure cultures obtained from chicken caecum.</title>
        <authorList>
            <person name="Medvecky M."/>
            <person name="Cejkova D."/>
            <person name="Polansky O."/>
            <person name="Karasova D."/>
            <person name="Kubasova T."/>
            <person name="Cizek A."/>
            <person name="Rychlik I."/>
        </authorList>
    </citation>
    <scope>NUCLEOTIDE SEQUENCE [LARGE SCALE GENOMIC DNA]</scope>
    <source>
        <strain evidence="10">An180</strain>
    </source>
</reference>
<dbReference type="InterPro" id="IPR015424">
    <property type="entry name" value="PyrdxlP-dep_Trfase"/>
</dbReference>
<evidence type="ECO:0000256" key="1">
    <source>
        <dbReference type="ARBA" id="ARBA00001933"/>
    </source>
</evidence>
<dbReference type="Proteomes" id="UP000195897">
    <property type="component" value="Unassembled WGS sequence"/>
</dbReference>
<feature type="domain" description="Aminotransferase class V" evidence="8">
    <location>
        <begin position="3"/>
        <end position="363"/>
    </location>
</feature>
<dbReference type="Pfam" id="PF00266">
    <property type="entry name" value="Aminotran_5"/>
    <property type="match status" value="1"/>
</dbReference>
<evidence type="ECO:0000313" key="10">
    <source>
        <dbReference type="Proteomes" id="UP000195897"/>
    </source>
</evidence>
<dbReference type="GO" id="GO:0051536">
    <property type="term" value="F:iron-sulfur cluster binding"/>
    <property type="evidence" value="ECO:0007669"/>
    <property type="project" value="UniProtKB-KW"/>
</dbReference>
<keyword evidence="3" id="KW-0479">Metal-binding</keyword>
<dbReference type="PANTHER" id="PTHR11601:SF50">
    <property type="entry name" value="CYSTEINE DESULFURASE ISCS 2-RELATED"/>
    <property type="match status" value="1"/>
</dbReference>
<evidence type="ECO:0000256" key="4">
    <source>
        <dbReference type="ARBA" id="ARBA00022898"/>
    </source>
</evidence>
<comment type="similarity">
    <text evidence="2">Belongs to the class-V pyridoxal-phosphate-dependent aminotransferase family. NifS/IscS subfamily.</text>
</comment>
<dbReference type="EMBL" id="NFKK01000009">
    <property type="protein sequence ID" value="OUP52548.1"/>
    <property type="molecule type" value="Genomic_DNA"/>
</dbReference>
<comment type="caution">
    <text evidence="9">The sequence shown here is derived from an EMBL/GenBank/DDBJ whole genome shotgun (WGS) entry which is preliminary data.</text>
</comment>
<organism evidence="9 10">
    <name type="scientific">Butyricicoccus pullicaecorum</name>
    <dbReference type="NCBI Taxonomy" id="501571"/>
    <lineage>
        <taxon>Bacteria</taxon>
        <taxon>Bacillati</taxon>
        <taxon>Bacillota</taxon>
        <taxon>Clostridia</taxon>
        <taxon>Eubacteriales</taxon>
        <taxon>Butyricicoccaceae</taxon>
        <taxon>Butyricicoccus</taxon>
    </lineage>
</organism>
<dbReference type="GO" id="GO:0003824">
    <property type="term" value="F:catalytic activity"/>
    <property type="evidence" value="ECO:0007669"/>
    <property type="project" value="UniProtKB-ARBA"/>
</dbReference>
<evidence type="ECO:0000256" key="6">
    <source>
        <dbReference type="ARBA" id="ARBA00023014"/>
    </source>
</evidence>
<dbReference type="RefSeq" id="WP_087373055.1">
    <property type="nucleotide sequence ID" value="NZ_NFKK01000009.1"/>
</dbReference>
<protein>
    <submittedName>
        <fullName evidence="9">Cysteine desulfurase</fullName>
    </submittedName>
</protein>
<dbReference type="GO" id="GO:0046872">
    <property type="term" value="F:metal ion binding"/>
    <property type="evidence" value="ECO:0007669"/>
    <property type="project" value="UniProtKB-KW"/>
</dbReference>
<dbReference type="InterPro" id="IPR015421">
    <property type="entry name" value="PyrdxlP-dep_Trfase_major"/>
</dbReference>
<dbReference type="InterPro" id="IPR015422">
    <property type="entry name" value="PyrdxlP-dep_Trfase_small"/>
</dbReference>
<accession>A0A1Y4L714</accession>
<dbReference type="PIRSF" id="PIRSF005572">
    <property type="entry name" value="NifS"/>
    <property type="match status" value="1"/>
</dbReference>
<keyword evidence="6" id="KW-0411">Iron-sulfur</keyword>
<dbReference type="AlphaFoldDB" id="A0A1Y4L714"/>
<comment type="cofactor">
    <cofactor evidence="1 7">
        <name>pyridoxal 5'-phosphate</name>
        <dbReference type="ChEBI" id="CHEBI:597326"/>
    </cofactor>
</comment>
<proteinExistence type="inferred from homology"/>
<evidence type="ECO:0000256" key="5">
    <source>
        <dbReference type="ARBA" id="ARBA00023004"/>
    </source>
</evidence>
<dbReference type="Gene3D" id="3.40.640.10">
    <property type="entry name" value="Type I PLP-dependent aspartate aminotransferase-like (Major domain)"/>
    <property type="match status" value="1"/>
</dbReference>
<evidence type="ECO:0000256" key="7">
    <source>
        <dbReference type="RuleBase" id="RU004504"/>
    </source>
</evidence>
<dbReference type="PANTHER" id="PTHR11601">
    <property type="entry name" value="CYSTEINE DESULFURYLASE FAMILY MEMBER"/>
    <property type="match status" value="1"/>
</dbReference>
<dbReference type="Gene3D" id="3.90.1150.10">
    <property type="entry name" value="Aspartate Aminotransferase, domain 1"/>
    <property type="match status" value="1"/>
</dbReference>
<dbReference type="Gene3D" id="1.10.260.50">
    <property type="match status" value="1"/>
</dbReference>
<dbReference type="PROSITE" id="PS00595">
    <property type="entry name" value="AA_TRANSFER_CLASS_5"/>
    <property type="match status" value="1"/>
</dbReference>
<dbReference type="SUPFAM" id="SSF53383">
    <property type="entry name" value="PLP-dependent transferases"/>
    <property type="match status" value="1"/>
</dbReference>
<sequence length="376" mass="40675">MIHYLDNAATSRVLPAAAEAAMHMMREEFGNPSSLHKMGIEAARVLKDSREAVAAVLGGTAAETYFTSGGTESINTAIFGAARKNRHAGRHIVTTAIEHAATLNACRRLESEGFEVTYVQPTADGHILAEDMENAMREDTILVSCMLVNNEVGTVLPVAEIGRALKRKNPSALFHVDAVQGLFRLPLTPKKWNCDLLSVSGHKIGAPKGIGALYMKRDVRLAPYIVGGGQESGFRSGTEPMPQIAAFAAACRERAAQMTEDVAHVAMLKDYLTEQVNAKFDFVQWNGQGDVPHVVNLSLPGCKSEVMLRVLESKDVFVSAGSACSKGKESPVLRAMGLDKKRIDSALRISFAPFNTKEDVDALLEGLEAGVRMLRR</sequence>
<keyword evidence="4" id="KW-0663">Pyridoxal phosphate</keyword>
<dbReference type="InterPro" id="IPR016454">
    <property type="entry name" value="Cysteine_dSase"/>
</dbReference>
<name>A0A1Y4L714_9FIRM</name>
<evidence type="ECO:0000313" key="9">
    <source>
        <dbReference type="EMBL" id="OUP52548.1"/>
    </source>
</evidence>